<dbReference type="InterPro" id="IPR046676">
    <property type="entry name" value="DUF6546"/>
</dbReference>
<protein>
    <submittedName>
        <fullName evidence="2">F-box domain-containing protein</fullName>
    </submittedName>
</protein>
<evidence type="ECO:0000313" key="3">
    <source>
        <dbReference type="Proteomes" id="UP001232148"/>
    </source>
</evidence>
<gene>
    <name evidence="2" type="ORF">LX32DRAFT_616130</name>
</gene>
<evidence type="ECO:0000259" key="1">
    <source>
        <dbReference type="Pfam" id="PF20183"/>
    </source>
</evidence>
<name>A0AAD9M684_9PEZI</name>
<evidence type="ECO:0000313" key="2">
    <source>
        <dbReference type="EMBL" id="KAK2030058.1"/>
    </source>
</evidence>
<dbReference type="Proteomes" id="UP001232148">
    <property type="component" value="Unassembled WGS sequence"/>
</dbReference>
<dbReference type="EMBL" id="MU842856">
    <property type="protein sequence ID" value="KAK2030058.1"/>
    <property type="molecule type" value="Genomic_DNA"/>
</dbReference>
<accession>A0AAD9M684</accession>
<keyword evidence="3" id="KW-1185">Reference proteome</keyword>
<dbReference type="AlphaFoldDB" id="A0AAD9M684"/>
<organism evidence="2 3">
    <name type="scientific">Colletotrichum zoysiae</name>
    <dbReference type="NCBI Taxonomy" id="1216348"/>
    <lineage>
        <taxon>Eukaryota</taxon>
        <taxon>Fungi</taxon>
        <taxon>Dikarya</taxon>
        <taxon>Ascomycota</taxon>
        <taxon>Pezizomycotina</taxon>
        <taxon>Sordariomycetes</taxon>
        <taxon>Hypocreomycetidae</taxon>
        <taxon>Glomerellales</taxon>
        <taxon>Glomerellaceae</taxon>
        <taxon>Colletotrichum</taxon>
        <taxon>Colletotrichum graminicola species complex</taxon>
    </lineage>
</organism>
<feature type="domain" description="DUF6546" evidence="1">
    <location>
        <begin position="312"/>
        <end position="488"/>
    </location>
</feature>
<reference evidence="2" key="1">
    <citation type="submission" date="2021-06" db="EMBL/GenBank/DDBJ databases">
        <title>Comparative genomics, transcriptomics and evolutionary studies reveal genomic signatures of adaptation to plant cell wall in hemibiotrophic fungi.</title>
        <authorList>
            <consortium name="DOE Joint Genome Institute"/>
            <person name="Baroncelli R."/>
            <person name="Diaz J.F."/>
            <person name="Benocci T."/>
            <person name="Peng M."/>
            <person name="Battaglia E."/>
            <person name="Haridas S."/>
            <person name="Andreopoulos W."/>
            <person name="Labutti K."/>
            <person name="Pangilinan J."/>
            <person name="Floch G.L."/>
            <person name="Makela M.R."/>
            <person name="Henrissat B."/>
            <person name="Grigoriev I.V."/>
            <person name="Crouch J.A."/>
            <person name="De Vries R.P."/>
            <person name="Sukno S.A."/>
            <person name="Thon M.R."/>
        </authorList>
    </citation>
    <scope>NUCLEOTIDE SEQUENCE</scope>
    <source>
        <strain evidence="2">MAFF235873</strain>
    </source>
</reference>
<proteinExistence type="predicted"/>
<sequence>MALVWLSVPAELRLLVLEEIERLCRSNATDIPRHHLPLVCREWHSFFVHENFRLLVLDQDRLDGFQEHVVNNEARRGHVQRVVLRIRLPDYDCPACEEAEDEATALANDELFINVVGRFTTIMSVWPKRDRNPGVTLDLGVYSPSDGRHGFRDYRFSDQYRYGAPQTSHQQHADALCRDREAGGSQKSTCPGWNRICNAQCSSPPASSKERLLATIGDHRRPQSAKMFTDGRISQNSYTTPYPTLKGVASAPVITSLVLPRHYYRSISLQVLDCLVRQSFPNLESFRRESWRADDVSFMGSMEGCRGLFTALPPTTDHFSLLCESNDVLQKRKDADAVAGPSSSSTRPAATTTHSMMYPSHCFGPYMGVAATRAATRLRSFCATYTISFENFIQGDHRRGHPIYHRLENLVMTSDWLQKRVSLGDPEFLTLVSSAARLAFTSMPKLKNLVVWDGDESDGFLMRFTYTHHTLSGTNTQRRQPTIFCRGSRYPREDIAKLFTNLRLVIEWRWPSETRLENVLIIHINSGNTGGEEGGEGEGGPAATRRLPEELEFHEVRDLILDPESARQRLLERRVS</sequence>
<comment type="caution">
    <text evidence="2">The sequence shown here is derived from an EMBL/GenBank/DDBJ whole genome shotgun (WGS) entry which is preliminary data.</text>
</comment>
<dbReference type="Pfam" id="PF20183">
    <property type="entry name" value="DUF6546"/>
    <property type="match status" value="1"/>
</dbReference>